<dbReference type="AlphaFoldDB" id="A0A9W6WKI9"/>
<protein>
    <submittedName>
        <fullName evidence="2">Unnamed protein product</fullName>
    </submittedName>
</protein>
<proteinExistence type="predicted"/>
<evidence type="ECO:0000313" key="2">
    <source>
        <dbReference type="EMBL" id="GMF16883.1"/>
    </source>
</evidence>
<accession>A0A9W6WKI9</accession>
<organism evidence="2 3">
    <name type="scientific">Phytophthora fragariaefolia</name>
    <dbReference type="NCBI Taxonomy" id="1490495"/>
    <lineage>
        <taxon>Eukaryota</taxon>
        <taxon>Sar</taxon>
        <taxon>Stramenopiles</taxon>
        <taxon>Oomycota</taxon>
        <taxon>Peronosporomycetes</taxon>
        <taxon>Peronosporales</taxon>
        <taxon>Peronosporaceae</taxon>
        <taxon>Phytophthora</taxon>
    </lineage>
</organism>
<feature type="region of interest" description="Disordered" evidence="1">
    <location>
        <begin position="29"/>
        <end position="79"/>
    </location>
</feature>
<evidence type="ECO:0000256" key="1">
    <source>
        <dbReference type="SAM" id="MobiDB-lite"/>
    </source>
</evidence>
<comment type="caution">
    <text evidence="2">The sequence shown here is derived from an EMBL/GenBank/DDBJ whole genome shotgun (WGS) entry which is preliminary data.</text>
</comment>
<dbReference type="EMBL" id="BSXT01000079">
    <property type="protein sequence ID" value="GMF16883.1"/>
    <property type="molecule type" value="Genomic_DNA"/>
</dbReference>
<name>A0A9W6WKI9_9STRA</name>
<evidence type="ECO:0000313" key="3">
    <source>
        <dbReference type="Proteomes" id="UP001165121"/>
    </source>
</evidence>
<keyword evidence="3" id="KW-1185">Reference proteome</keyword>
<sequence>MTLRDLPMPFSPCEIETTGTERIVEAYPFTAGSNASERSRGLEAQSCHQVQHPHPYPSDSNELASKPCDKHERVSSERD</sequence>
<dbReference type="Proteomes" id="UP001165121">
    <property type="component" value="Unassembled WGS sequence"/>
</dbReference>
<feature type="compositionally biased region" description="Basic and acidic residues" evidence="1">
    <location>
        <begin position="67"/>
        <end position="79"/>
    </location>
</feature>
<gene>
    <name evidence="2" type="ORF">Pfra01_000097600</name>
</gene>
<reference evidence="2" key="1">
    <citation type="submission" date="2023-04" db="EMBL/GenBank/DDBJ databases">
        <title>Phytophthora fragariaefolia NBRC 109709.</title>
        <authorList>
            <person name="Ichikawa N."/>
            <person name="Sato H."/>
            <person name="Tonouchi N."/>
        </authorList>
    </citation>
    <scope>NUCLEOTIDE SEQUENCE</scope>
    <source>
        <strain evidence="2">NBRC 109709</strain>
    </source>
</reference>